<proteinExistence type="predicted"/>
<organism evidence="3 4">
    <name type="scientific">Streptomyces minutiscleroticus</name>
    <dbReference type="NCBI Taxonomy" id="68238"/>
    <lineage>
        <taxon>Bacteria</taxon>
        <taxon>Bacillati</taxon>
        <taxon>Actinomycetota</taxon>
        <taxon>Actinomycetes</taxon>
        <taxon>Kitasatosporales</taxon>
        <taxon>Streptomycetaceae</taxon>
        <taxon>Streptomyces</taxon>
    </lineage>
</organism>
<feature type="compositionally biased region" description="Basic and acidic residues" evidence="1">
    <location>
        <begin position="51"/>
        <end position="64"/>
    </location>
</feature>
<name>A0A918KEK6_9ACTN</name>
<feature type="compositionally biased region" description="Basic and acidic residues" evidence="1">
    <location>
        <begin position="78"/>
        <end position="91"/>
    </location>
</feature>
<keyword evidence="2" id="KW-1133">Transmembrane helix</keyword>
<feature type="region of interest" description="Disordered" evidence="1">
    <location>
        <begin position="50"/>
        <end position="119"/>
    </location>
</feature>
<evidence type="ECO:0000256" key="2">
    <source>
        <dbReference type="SAM" id="Phobius"/>
    </source>
</evidence>
<feature type="transmembrane region" description="Helical" evidence="2">
    <location>
        <begin position="20"/>
        <end position="43"/>
    </location>
</feature>
<keyword evidence="2" id="KW-0472">Membrane</keyword>
<keyword evidence="2" id="KW-0812">Transmembrane</keyword>
<sequence length="119" mass="13189">MEYEEQAVVKRIGPVLRTAIFFRVVGLMGCFFTVLPLPCGRFVGPPAVPGRWRDPSLAAEERRTAPVRTTRHRPGTGHRPDADRWPAEGRPVRGCHRRVRGARAGRPGENGVCSPDGEH</sequence>
<dbReference type="EMBL" id="BMVU01000003">
    <property type="protein sequence ID" value="GGX60497.1"/>
    <property type="molecule type" value="Genomic_DNA"/>
</dbReference>
<gene>
    <name evidence="3" type="ORF">GCM10010358_13820</name>
</gene>
<evidence type="ECO:0000313" key="3">
    <source>
        <dbReference type="EMBL" id="GGX60497.1"/>
    </source>
</evidence>
<evidence type="ECO:0000256" key="1">
    <source>
        <dbReference type="SAM" id="MobiDB-lite"/>
    </source>
</evidence>
<evidence type="ECO:0000313" key="4">
    <source>
        <dbReference type="Proteomes" id="UP000619244"/>
    </source>
</evidence>
<reference evidence="3" key="1">
    <citation type="journal article" date="2014" name="Int. J. Syst. Evol. Microbiol.">
        <title>Complete genome sequence of Corynebacterium casei LMG S-19264T (=DSM 44701T), isolated from a smear-ripened cheese.</title>
        <authorList>
            <consortium name="US DOE Joint Genome Institute (JGI-PGF)"/>
            <person name="Walter F."/>
            <person name="Albersmeier A."/>
            <person name="Kalinowski J."/>
            <person name="Ruckert C."/>
        </authorList>
    </citation>
    <scope>NUCLEOTIDE SEQUENCE</scope>
    <source>
        <strain evidence="3">JCM 4790</strain>
    </source>
</reference>
<protein>
    <submittedName>
        <fullName evidence="3">Uncharacterized protein</fullName>
    </submittedName>
</protein>
<feature type="compositionally biased region" description="Basic residues" evidence="1">
    <location>
        <begin position="93"/>
        <end position="103"/>
    </location>
</feature>
<dbReference type="Proteomes" id="UP000619244">
    <property type="component" value="Unassembled WGS sequence"/>
</dbReference>
<reference evidence="3" key="2">
    <citation type="submission" date="2020-09" db="EMBL/GenBank/DDBJ databases">
        <authorList>
            <person name="Sun Q."/>
            <person name="Ohkuma M."/>
        </authorList>
    </citation>
    <scope>NUCLEOTIDE SEQUENCE</scope>
    <source>
        <strain evidence="3">JCM 4790</strain>
    </source>
</reference>
<comment type="caution">
    <text evidence="3">The sequence shown here is derived from an EMBL/GenBank/DDBJ whole genome shotgun (WGS) entry which is preliminary data.</text>
</comment>
<keyword evidence="4" id="KW-1185">Reference proteome</keyword>
<dbReference type="AlphaFoldDB" id="A0A918KEK6"/>
<accession>A0A918KEK6</accession>